<dbReference type="GO" id="GO:0031499">
    <property type="term" value="C:TRAMP complex"/>
    <property type="evidence" value="ECO:0007669"/>
    <property type="project" value="TreeGrafter"/>
</dbReference>
<evidence type="ECO:0000313" key="9">
    <source>
        <dbReference type="Proteomes" id="UP000236291"/>
    </source>
</evidence>
<dbReference type="InterPro" id="IPR045862">
    <property type="entry name" value="Trf4-like"/>
</dbReference>
<dbReference type="AlphaFoldDB" id="A0A2K3L7C8"/>
<organism evidence="8 9">
    <name type="scientific">Trifolium pratense</name>
    <name type="common">Red clover</name>
    <dbReference type="NCBI Taxonomy" id="57577"/>
    <lineage>
        <taxon>Eukaryota</taxon>
        <taxon>Viridiplantae</taxon>
        <taxon>Streptophyta</taxon>
        <taxon>Embryophyta</taxon>
        <taxon>Tracheophyta</taxon>
        <taxon>Spermatophyta</taxon>
        <taxon>Magnoliopsida</taxon>
        <taxon>eudicotyledons</taxon>
        <taxon>Gunneridae</taxon>
        <taxon>Pentapetalae</taxon>
        <taxon>rosids</taxon>
        <taxon>fabids</taxon>
        <taxon>Fabales</taxon>
        <taxon>Fabaceae</taxon>
        <taxon>Papilionoideae</taxon>
        <taxon>50 kb inversion clade</taxon>
        <taxon>NPAAA clade</taxon>
        <taxon>Hologalegina</taxon>
        <taxon>IRL clade</taxon>
        <taxon>Trifolieae</taxon>
        <taxon>Trifolium</taxon>
    </lineage>
</organism>
<dbReference type="GO" id="GO:0003729">
    <property type="term" value="F:mRNA binding"/>
    <property type="evidence" value="ECO:0007669"/>
    <property type="project" value="TreeGrafter"/>
</dbReference>
<evidence type="ECO:0000256" key="6">
    <source>
        <dbReference type="ARBA" id="ARBA00022842"/>
    </source>
</evidence>
<dbReference type="Gene3D" id="3.30.460.10">
    <property type="entry name" value="Beta Polymerase, domain 2"/>
    <property type="match status" value="1"/>
</dbReference>
<sequence>MEVDQENLQIPETILYTTLSPLPLTADDPPDSNNHEQYSVFRNEISLDTPQVDSVYSTAPDFFSLDVADEAEAPLPEPITTAEPKTPAIEHEPTLEGGWFRGNGKFRSPMLQLHKEIVDFCEFLSPTPEEKAKRDAAIESVFEVIKHIWPHCQVEIFGSFRTGLYLPTSDIDVVILKSGLPNPQIGLNAISRSLSQRNMAKKIQVIGKPRVPIFKFVEKKSGLSFDI</sequence>
<evidence type="ECO:0000256" key="3">
    <source>
        <dbReference type="ARBA" id="ARBA00012388"/>
    </source>
</evidence>
<dbReference type="EC" id="2.7.7.19" evidence="3"/>
<comment type="similarity">
    <text evidence="2">Belongs to the DNA polymerase type-B-like family.</text>
</comment>
<feature type="domain" description="Poly(A) RNA polymerase mitochondrial-like central palm" evidence="7">
    <location>
        <begin position="113"/>
        <end position="227"/>
    </location>
</feature>
<keyword evidence="6" id="KW-0460">Magnesium</keyword>
<dbReference type="GO" id="GO:0046872">
    <property type="term" value="F:metal ion binding"/>
    <property type="evidence" value="ECO:0007669"/>
    <property type="project" value="UniProtKB-KW"/>
</dbReference>
<dbReference type="PANTHER" id="PTHR23092">
    <property type="entry name" value="POLY(A) RNA POLYMERASE"/>
    <property type="match status" value="1"/>
</dbReference>
<comment type="cofactor">
    <cofactor evidence="1">
        <name>Mn(2+)</name>
        <dbReference type="ChEBI" id="CHEBI:29035"/>
    </cofactor>
</comment>
<dbReference type="FunFam" id="3.30.460.10:FF:000006">
    <property type="entry name" value="non-canonical poly(A) RNA polymerase PAPD5"/>
    <property type="match status" value="1"/>
</dbReference>
<evidence type="ECO:0000256" key="4">
    <source>
        <dbReference type="ARBA" id="ARBA00022679"/>
    </source>
</evidence>
<dbReference type="InterPro" id="IPR043519">
    <property type="entry name" value="NT_sf"/>
</dbReference>
<accession>A0A2K3L7C8</accession>
<dbReference type="GO" id="GO:1990817">
    <property type="term" value="F:poly(A) RNA polymerase activity"/>
    <property type="evidence" value="ECO:0007669"/>
    <property type="project" value="UniProtKB-EC"/>
</dbReference>
<evidence type="ECO:0000313" key="8">
    <source>
        <dbReference type="EMBL" id="PNX74430.1"/>
    </source>
</evidence>
<gene>
    <name evidence="8" type="ORF">L195_g030350</name>
</gene>
<keyword evidence="5" id="KW-0479">Metal-binding</keyword>
<dbReference type="InterPro" id="IPR054708">
    <property type="entry name" value="MTPAP-like_central"/>
</dbReference>
<evidence type="ECO:0000259" key="7">
    <source>
        <dbReference type="Pfam" id="PF22600"/>
    </source>
</evidence>
<dbReference type="CDD" id="cd05402">
    <property type="entry name" value="NT_PAP_TUTase"/>
    <property type="match status" value="1"/>
</dbReference>
<evidence type="ECO:0000256" key="1">
    <source>
        <dbReference type="ARBA" id="ARBA00001936"/>
    </source>
</evidence>
<evidence type="ECO:0000256" key="2">
    <source>
        <dbReference type="ARBA" id="ARBA00008593"/>
    </source>
</evidence>
<keyword evidence="4" id="KW-0808">Transferase</keyword>
<dbReference type="Pfam" id="PF22600">
    <property type="entry name" value="MTPAP-like_central"/>
    <property type="match status" value="1"/>
</dbReference>
<evidence type="ECO:0000256" key="5">
    <source>
        <dbReference type="ARBA" id="ARBA00022723"/>
    </source>
</evidence>
<comment type="caution">
    <text evidence="8">The sequence shown here is derived from an EMBL/GenBank/DDBJ whole genome shotgun (WGS) entry which is preliminary data.</text>
</comment>
<dbReference type="Proteomes" id="UP000236291">
    <property type="component" value="Unassembled WGS sequence"/>
</dbReference>
<protein>
    <recommendedName>
        <fullName evidence="3">polynucleotide adenylyltransferase</fullName>
        <ecNumber evidence="3">2.7.7.19</ecNumber>
    </recommendedName>
</protein>
<dbReference type="PANTHER" id="PTHR23092:SF15">
    <property type="entry name" value="INACTIVE NON-CANONICAL POLY(A) RNA POLYMERASE PROTEIN TRF4-2-RELATED"/>
    <property type="match status" value="1"/>
</dbReference>
<proteinExistence type="inferred from homology"/>
<reference evidence="8 9" key="1">
    <citation type="journal article" date="2014" name="Am. J. Bot.">
        <title>Genome assembly and annotation for red clover (Trifolium pratense; Fabaceae).</title>
        <authorList>
            <person name="Istvanek J."/>
            <person name="Jaros M."/>
            <person name="Krenek A."/>
            <person name="Repkova J."/>
        </authorList>
    </citation>
    <scope>NUCLEOTIDE SEQUENCE [LARGE SCALE GENOMIC DNA]</scope>
    <source>
        <strain evidence="9">cv. Tatra</strain>
        <tissue evidence="8">Young leaves</tissue>
    </source>
</reference>
<feature type="non-terminal residue" evidence="8">
    <location>
        <position position="227"/>
    </location>
</feature>
<dbReference type="SUPFAM" id="SSF81301">
    <property type="entry name" value="Nucleotidyltransferase"/>
    <property type="match status" value="1"/>
</dbReference>
<dbReference type="GO" id="GO:0043634">
    <property type="term" value="P:polyadenylation-dependent ncRNA catabolic process"/>
    <property type="evidence" value="ECO:0007669"/>
    <property type="project" value="TreeGrafter"/>
</dbReference>
<reference evidence="8 9" key="2">
    <citation type="journal article" date="2017" name="Front. Plant Sci.">
        <title>Gene Classification and Mining of Molecular Markers Useful in Red Clover (Trifolium pratense) Breeding.</title>
        <authorList>
            <person name="Istvanek J."/>
            <person name="Dluhosova J."/>
            <person name="Dluhos P."/>
            <person name="Patkova L."/>
            <person name="Nedelnik J."/>
            <person name="Repkova J."/>
        </authorList>
    </citation>
    <scope>NUCLEOTIDE SEQUENCE [LARGE SCALE GENOMIC DNA]</scope>
    <source>
        <strain evidence="9">cv. Tatra</strain>
        <tissue evidence="8">Young leaves</tissue>
    </source>
</reference>
<name>A0A2K3L7C8_TRIPR</name>
<dbReference type="GO" id="GO:0031123">
    <property type="term" value="P:RNA 3'-end processing"/>
    <property type="evidence" value="ECO:0007669"/>
    <property type="project" value="TreeGrafter"/>
</dbReference>
<dbReference type="EMBL" id="ASHM01027507">
    <property type="protein sequence ID" value="PNX74430.1"/>
    <property type="molecule type" value="Genomic_DNA"/>
</dbReference>
<dbReference type="GO" id="GO:0005730">
    <property type="term" value="C:nucleolus"/>
    <property type="evidence" value="ECO:0007669"/>
    <property type="project" value="TreeGrafter"/>
</dbReference>